<evidence type="ECO:0000256" key="1">
    <source>
        <dbReference type="SAM" id="MobiDB-lite"/>
    </source>
</evidence>
<organism evidence="3 4">
    <name type="scientific">Fictibacillus aquaticus</name>
    <dbReference type="NCBI Taxonomy" id="2021314"/>
    <lineage>
        <taxon>Bacteria</taxon>
        <taxon>Bacillati</taxon>
        <taxon>Bacillota</taxon>
        <taxon>Bacilli</taxon>
        <taxon>Bacillales</taxon>
        <taxon>Fictibacillaceae</taxon>
        <taxon>Fictibacillus</taxon>
    </lineage>
</organism>
<sequence>MQNRRKIHPVLWGIILLAVVGFLYKLISSPQELFTTLLITAGIIAVLYFLFKRFSPGMNSPDSGKYQKAVRQSKKRYGSQPAPAKKPSLLSSKPKTSSSKKRKKEHNLTVIEGKKNKKKNRASF</sequence>
<keyword evidence="2" id="KW-0812">Transmembrane</keyword>
<feature type="compositionally biased region" description="Low complexity" evidence="1">
    <location>
        <begin position="81"/>
        <end position="97"/>
    </location>
</feature>
<feature type="transmembrane region" description="Helical" evidence="2">
    <location>
        <begin position="7"/>
        <end position="27"/>
    </location>
</feature>
<keyword evidence="2" id="KW-1133">Transmembrane helix</keyword>
<evidence type="ECO:0000313" key="4">
    <source>
        <dbReference type="Proteomes" id="UP000215059"/>
    </source>
</evidence>
<gene>
    <name evidence="3" type="ORF">CGZ90_07850</name>
</gene>
<evidence type="ECO:0000256" key="2">
    <source>
        <dbReference type="SAM" id="Phobius"/>
    </source>
</evidence>
<dbReference type="OrthoDB" id="2989424at2"/>
<name>A0A235F911_9BACL</name>
<protein>
    <submittedName>
        <fullName evidence="3">Uncharacterized protein</fullName>
    </submittedName>
</protein>
<feature type="compositionally biased region" description="Basic residues" evidence="1">
    <location>
        <begin position="115"/>
        <end position="124"/>
    </location>
</feature>
<proteinExistence type="predicted"/>
<comment type="caution">
    <text evidence="3">The sequence shown here is derived from an EMBL/GenBank/DDBJ whole genome shotgun (WGS) entry which is preliminary data.</text>
</comment>
<keyword evidence="4" id="KW-1185">Reference proteome</keyword>
<dbReference type="Proteomes" id="UP000215059">
    <property type="component" value="Unassembled WGS sequence"/>
</dbReference>
<dbReference type="AlphaFoldDB" id="A0A235F911"/>
<dbReference type="InterPro" id="IPR048110">
    <property type="entry name" value="SA1362/YqhP-like"/>
</dbReference>
<keyword evidence="2" id="KW-0472">Membrane</keyword>
<dbReference type="EMBL" id="NOII01000002">
    <property type="protein sequence ID" value="OYD57810.1"/>
    <property type="molecule type" value="Genomic_DNA"/>
</dbReference>
<accession>A0A235F911</accession>
<dbReference type="RefSeq" id="WP_094251843.1">
    <property type="nucleotide sequence ID" value="NZ_JBHLXL010000001.1"/>
</dbReference>
<reference evidence="3 4" key="1">
    <citation type="submission" date="2017-07" db="EMBL/GenBank/DDBJ databases">
        <title>Fictibacillus sp. nov. GDSW-R2A3 Genome sequencing and assembly.</title>
        <authorList>
            <person name="Mayilraj S."/>
        </authorList>
    </citation>
    <scope>NUCLEOTIDE SEQUENCE [LARGE SCALE GENOMIC DNA]</scope>
    <source>
        <strain evidence="3 4">GDSW-R2A3</strain>
    </source>
</reference>
<feature type="transmembrane region" description="Helical" evidence="2">
    <location>
        <begin position="33"/>
        <end position="51"/>
    </location>
</feature>
<feature type="region of interest" description="Disordered" evidence="1">
    <location>
        <begin position="57"/>
        <end position="124"/>
    </location>
</feature>
<evidence type="ECO:0000313" key="3">
    <source>
        <dbReference type="EMBL" id="OYD57810.1"/>
    </source>
</evidence>
<dbReference type="NCBIfam" id="NF041554">
    <property type="entry name" value="SA1362_fam"/>
    <property type="match status" value="1"/>
</dbReference>